<feature type="domain" description="HTH cro/C1-type" evidence="1">
    <location>
        <begin position="21"/>
        <end position="75"/>
    </location>
</feature>
<evidence type="ECO:0000313" key="2">
    <source>
        <dbReference type="EMBL" id="MBB4658436.1"/>
    </source>
</evidence>
<dbReference type="Pfam" id="PF01381">
    <property type="entry name" value="HTH_3"/>
    <property type="match status" value="1"/>
</dbReference>
<protein>
    <submittedName>
        <fullName evidence="2">Transcriptional regulator with XRE-family HTH domain</fullName>
    </submittedName>
</protein>
<dbReference type="Gene3D" id="1.10.260.40">
    <property type="entry name" value="lambda repressor-like DNA-binding domains"/>
    <property type="match status" value="1"/>
</dbReference>
<name>A0A840I028_9PROT</name>
<dbReference type="EMBL" id="JACHOB010000001">
    <property type="protein sequence ID" value="MBB4658436.1"/>
    <property type="molecule type" value="Genomic_DNA"/>
</dbReference>
<evidence type="ECO:0000313" key="3">
    <source>
        <dbReference type="Proteomes" id="UP000563524"/>
    </source>
</evidence>
<dbReference type="RefSeq" id="WP_221400865.1">
    <property type="nucleotide sequence ID" value="NZ_JACHOB010000001.1"/>
</dbReference>
<dbReference type="InterPro" id="IPR001387">
    <property type="entry name" value="Cro/C1-type_HTH"/>
</dbReference>
<dbReference type="InterPro" id="IPR010982">
    <property type="entry name" value="Lambda_DNA-bd_dom_sf"/>
</dbReference>
<dbReference type="Proteomes" id="UP000563524">
    <property type="component" value="Unassembled WGS sequence"/>
</dbReference>
<sequence>MSAGKPLASTSAEGGTIGLRIRTARKALGLNQGALAKRLGVTQPTVANWEAGVHDPRQLMLAKIADALSVSLGWLAGGERSGREQDTSPGAPYLRRPLQHVPILTPNSLSRVVTGQLDPHEVATDYVPITYGGGRLVAVFLPEAEPRSGIPSETLFVLDTERRRPLSGELVLLEDAGGPVLHRWQEGETGLALGRVIASVRFH</sequence>
<dbReference type="SMART" id="SM00530">
    <property type="entry name" value="HTH_XRE"/>
    <property type="match status" value="1"/>
</dbReference>
<evidence type="ECO:0000259" key="1">
    <source>
        <dbReference type="PROSITE" id="PS50943"/>
    </source>
</evidence>
<dbReference type="PROSITE" id="PS50943">
    <property type="entry name" value="HTH_CROC1"/>
    <property type="match status" value="1"/>
</dbReference>
<reference evidence="2 3" key="1">
    <citation type="submission" date="2020-08" db="EMBL/GenBank/DDBJ databases">
        <title>Genomic Encyclopedia of Type Strains, Phase IV (KMG-IV): sequencing the most valuable type-strain genomes for metagenomic binning, comparative biology and taxonomic classification.</title>
        <authorList>
            <person name="Goeker M."/>
        </authorList>
    </citation>
    <scope>NUCLEOTIDE SEQUENCE [LARGE SCALE GENOMIC DNA]</scope>
    <source>
        <strain evidence="2 3">DSM 102850</strain>
    </source>
</reference>
<keyword evidence="3" id="KW-1185">Reference proteome</keyword>
<proteinExistence type="predicted"/>
<organism evidence="2 3">
    <name type="scientific">Parvularcula dongshanensis</name>
    <dbReference type="NCBI Taxonomy" id="1173995"/>
    <lineage>
        <taxon>Bacteria</taxon>
        <taxon>Pseudomonadati</taxon>
        <taxon>Pseudomonadota</taxon>
        <taxon>Alphaproteobacteria</taxon>
        <taxon>Parvularculales</taxon>
        <taxon>Parvularculaceae</taxon>
        <taxon>Parvularcula</taxon>
    </lineage>
</organism>
<dbReference type="SUPFAM" id="SSF47413">
    <property type="entry name" value="lambda repressor-like DNA-binding domains"/>
    <property type="match status" value="1"/>
</dbReference>
<gene>
    <name evidence="2" type="ORF">GGQ59_000936</name>
</gene>
<dbReference type="GO" id="GO:0003677">
    <property type="term" value="F:DNA binding"/>
    <property type="evidence" value="ECO:0007669"/>
    <property type="project" value="InterPro"/>
</dbReference>
<dbReference type="AlphaFoldDB" id="A0A840I028"/>
<accession>A0A840I028</accession>
<comment type="caution">
    <text evidence="2">The sequence shown here is derived from an EMBL/GenBank/DDBJ whole genome shotgun (WGS) entry which is preliminary data.</text>
</comment>
<dbReference type="CDD" id="cd00093">
    <property type="entry name" value="HTH_XRE"/>
    <property type="match status" value="1"/>
</dbReference>